<protein>
    <recommendedName>
        <fullName evidence="3">Sel1 repeat family protein</fullName>
    </recommendedName>
</protein>
<name>A0ABN1L8M8_9GAMM</name>
<dbReference type="EMBL" id="BAAAFA010000008">
    <property type="protein sequence ID" value="GAA0819785.1"/>
    <property type="molecule type" value="Genomic_DNA"/>
</dbReference>
<organism evidence="1 2">
    <name type="scientific">Colwellia asteriadis</name>
    <dbReference type="NCBI Taxonomy" id="517723"/>
    <lineage>
        <taxon>Bacteria</taxon>
        <taxon>Pseudomonadati</taxon>
        <taxon>Pseudomonadota</taxon>
        <taxon>Gammaproteobacteria</taxon>
        <taxon>Alteromonadales</taxon>
        <taxon>Colwelliaceae</taxon>
        <taxon>Colwellia</taxon>
    </lineage>
</organism>
<accession>A0ABN1L8M8</accession>
<evidence type="ECO:0000313" key="2">
    <source>
        <dbReference type="Proteomes" id="UP001500021"/>
    </source>
</evidence>
<proteinExistence type="predicted"/>
<sequence length="508" mass="57368">MLISSSSFFLSPYLTKKIMQGEANHKQFNFALQRNNTAALALEINKHREGSSQWLFFKMALAHQQAQTAYELATWYGNQYLNVIAEQRLSSKYLQEAKKWYQQAIRLGSEIAKVSFARLYQQQGRLNLARSQLSQVNSSAGLDIELGSLLVSIDLALETGNIKLVESLIVQKIPLLLLTPEGRKLLADIQRYKTLNVGSHVSEKVANLFTSVATPTMARSLLQPPNTSCTTSLQLFASSLANLKHLDALIEQFISTPLASFVCLPPPRYVARQSLSCHNNKKSALLCDESTWRELAATITTRHIGYMSNEGGANVHFGILYFDRHDSLDIFTHELSHLLGFIDEYPLSINHSTCQQTQTSTFSHNISVLARNYQGRQADIRRQILQELPWSNAIKPSTPILHQRDHNSDNWLLGTPKSHQHEVGVFAAQSCKKSKVAKANNFSAFKATAQSTHLEYSVEQLSLLYLQQLNLAPEKFLMPSFHYNIALALYQQGEEEQALYWLEQAKLW</sequence>
<reference evidence="1 2" key="1">
    <citation type="journal article" date="2019" name="Int. J. Syst. Evol. Microbiol.">
        <title>The Global Catalogue of Microorganisms (GCM) 10K type strain sequencing project: providing services to taxonomists for standard genome sequencing and annotation.</title>
        <authorList>
            <consortium name="The Broad Institute Genomics Platform"/>
            <consortium name="The Broad Institute Genome Sequencing Center for Infectious Disease"/>
            <person name="Wu L."/>
            <person name="Ma J."/>
        </authorList>
    </citation>
    <scope>NUCLEOTIDE SEQUENCE [LARGE SCALE GENOMIC DNA]</scope>
    <source>
        <strain evidence="1 2">JCM 15608</strain>
    </source>
</reference>
<evidence type="ECO:0008006" key="3">
    <source>
        <dbReference type="Google" id="ProtNLM"/>
    </source>
</evidence>
<keyword evidence="2" id="KW-1185">Reference proteome</keyword>
<dbReference type="Proteomes" id="UP001500021">
    <property type="component" value="Unassembled WGS sequence"/>
</dbReference>
<evidence type="ECO:0000313" key="1">
    <source>
        <dbReference type="EMBL" id="GAA0819785.1"/>
    </source>
</evidence>
<gene>
    <name evidence="1" type="ORF">GCM10009111_24280</name>
</gene>
<comment type="caution">
    <text evidence="1">The sequence shown here is derived from an EMBL/GenBank/DDBJ whole genome shotgun (WGS) entry which is preliminary data.</text>
</comment>